<dbReference type="CDD" id="cd04301">
    <property type="entry name" value="NAT_SF"/>
    <property type="match status" value="1"/>
</dbReference>
<sequence length="173" mass="18511">VAAEVVLRPMLEADAGAVLDIDRQVHPDPWSPDFLVGQLAAVDRWHHVVADRNGDIVGHAALTVVADEGHVATVSVRPDEQGAGTGGRLLGDLCRFAVERGLAALTLEVRSSNRRAIELYRRFGFAPAGVRPAYFAGVQDETPEDALVMWVHDIAEPAFLGRVEAAEQAGAMA</sequence>
<dbReference type="InterPro" id="IPR006464">
    <property type="entry name" value="AcTrfase_RimI/Ard1"/>
</dbReference>
<dbReference type="PANTHER" id="PTHR43617:SF35">
    <property type="entry name" value="[RIBOSOMAL PROTEIN BS18]-ALANINE N-ACETYLTRANSFERASE"/>
    <property type="match status" value="1"/>
</dbReference>
<dbReference type="GO" id="GO:0008999">
    <property type="term" value="F:protein-N-terminal-alanine acetyltransferase activity"/>
    <property type="evidence" value="ECO:0007669"/>
    <property type="project" value="TreeGrafter"/>
</dbReference>
<protein>
    <recommendedName>
        <fullName evidence="1">N-acetyltransferase domain-containing protein</fullName>
    </recommendedName>
</protein>
<name>A0A381W3T3_9ZZZZ</name>
<dbReference type="InterPro" id="IPR050276">
    <property type="entry name" value="MshD_Acetyltransferase"/>
</dbReference>
<feature type="non-terminal residue" evidence="2">
    <location>
        <position position="1"/>
    </location>
</feature>
<reference evidence="2" key="1">
    <citation type="submission" date="2018-05" db="EMBL/GenBank/DDBJ databases">
        <authorList>
            <person name="Lanie J.A."/>
            <person name="Ng W.-L."/>
            <person name="Kazmierczak K.M."/>
            <person name="Andrzejewski T.M."/>
            <person name="Davidsen T.M."/>
            <person name="Wayne K.J."/>
            <person name="Tettelin H."/>
            <person name="Glass J.I."/>
            <person name="Rusch D."/>
            <person name="Podicherti R."/>
            <person name="Tsui H.-C.T."/>
            <person name="Winkler M.E."/>
        </authorList>
    </citation>
    <scope>NUCLEOTIDE SEQUENCE</scope>
</reference>
<evidence type="ECO:0000259" key="1">
    <source>
        <dbReference type="PROSITE" id="PS51186"/>
    </source>
</evidence>
<feature type="domain" description="N-acetyltransferase" evidence="1">
    <location>
        <begin position="5"/>
        <end position="154"/>
    </location>
</feature>
<dbReference type="EMBL" id="UINC01010471">
    <property type="protein sequence ID" value="SVA46557.1"/>
    <property type="molecule type" value="Genomic_DNA"/>
</dbReference>
<accession>A0A381W3T3</accession>
<dbReference type="SUPFAM" id="SSF55729">
    <property type="entry name" value="Acyl-CoA N-acyltransferases (Nat)"/>
    <property type="match status" value="1"/>
</dbReference>
<proteinExistence type="predicted"/>
<dbReference type="NCBIfam" id="TIGR01575">
    <property type="entry name" value="rimI"/>
    <property type="match status" value="1"/>
</dbReference>
<dbReference type="PROSITE" id="PS51186">
    <property type="entry name" value="GNAT"/>
    <property type="match status" value="1"/>
</dbReference>
<dbReference type="Gene3D" id="3.40.630.30">
    <property type="match status" value="1"/>
</dbReference>
<dbReference type="PANTHER" id="PTHR43617">
    <property type="entry name" value="L-AMINO ACID N-ACETYLTRANSFERASE"/>
    <property type="match status" value="1"/>
</dbReference>
<dbReference type="InterPro" id="IPR016181">
    <property type="entry name" value="Acyl_CoA_acyltransferase"/>
</dbReference>
<organism evidence="2">
    <name type="scientific">marine metagenome</name>
    <dbReference type="NCBI Taxonomy" id="408172"/>
    <lineage>
        <taxon>unclassified sequences</taxon>
        <taxon>metagenomes</taxon>
        <taxon>ecological metagenomes</taxon>
    </lineage>
</organism>
<gene>
    <name evidence="2" type="ORF">METZ01_LOCUS99411</name>
</gene>
<dbReference type="InterPro" id="IPR000182">
    <property type="entry name" value="GNAT_dom"/>
</dbReference>
<dbReference type="Pfam" id="PF00583">
    <property type="entry name" value="Acetyltransf_1"/>
    <property type="match status" value="1"/>
</dbReference>
<evidence type="ECO:0000313" key="2">
    <source>
        <dbReference type="EMBL" id="SVA46557.1"/>
    </source>
</evidence>
<dbReference type="AlphaFoldDB" id="A0A381W3T3"/>